<dbReference type="PANTHER" id="PTHR10953">
    <property type="entry name" value="UBIQUITIN-ACTIVATING ENZYME E1"/>
    <property type="match status" value="1"/>
</dbReference>
<dbReference type="GO" id="GO:0005829">
    <property type="term" value="C:cytosol"/>
    <property type="evidence" value="ECO:0007669"/>
    <property type="project" value="TreeGrafter"/>
</dbReference>
<comment type="similarity">
    <text evidence="1">Belongs to the HesA/MoeB/ThiF family.</text>
</comment>
<dbReference type="Gene3D" id="3.40.50.720">
    <property type="entry name" value="NAD(P)-binding Rossmann-like Domain"/>
    <property type="match status" value="1"/>
</dbReference>
<reference evidence="3" key="1">
    <citation type="submission" date="2021-03" db="EMBL/GenBank/DDBJ databases">
        <title>novel species isolated from a fishpond in China.</title>
        <authorList>
            <person name="Lu H."/>
            <person name="Cai Z."/>
        </authorList>
    </citation>
    <scope>NUCLEOTIDE SEQUENCE</scope>
    <source>
        <strain evidence="3">JCM 30855</strain>
    </source>
</reference>
<protein>
    <submittedName>
        <fullName evidence="3">Molybdopterin-synthase adenylyltransferase MoeB</fullName>
    </submittedName>
</protein>
<evidence type="ECO:0000259" key="2">
    <source>
        <dbReference type="Pfam" id="PF00899"/>
    </source>
</evidence>
<dbReference type="InterPro" id="IPR035985">
    <property type="entry name" value="Ubiquitin-activating_enz"/>
</dbReference>
<sequence>MLTEPDALRYGQQLLLEEVGENGQARLAQSAVLIVGLGGLGCAAAQYLAAAGVGHLTLADPDRLSLSNLQRQVLYDSAGLNQAKVSLARDRLWALNPHIRLTAIPVRLDKHALPGPVSEVDLVLDCTDNMLSRQAINAACYQLGKPLISGSAIRMEGQLLALDPALPHGCYHCLYDPQQATDRQCIDGGILGPVVGMIGLLQALEALKFLAGAGRVPWGKLKCFDAGMHHWQEFDLPANPSCPVCGVPRCN</sequence>
<dbReference type="GO" id="GO:0008146">
    <property type="term" value="F:sulfotransferase activity"/>
    <property type="evidence" value="ECO:0007669"/>
    <property type="project" value="TreeGrafter"/>
</dbReference>
<dbReference type="EMBL" id="JAFKCV010000007">
    <property type="protein sequence ID" value="MBN7826297.1"/>
    <property type="molecule type" value="Genomic_DNA"/>
</dbReference>
<dbReference type="GO" id="GO:0004792">
    <property type="term" value="F:thiosulfate-cyanide sulfurtransferase activity"/>
    <property type="evidence" value="ECO:0007669"/>
    <property type="project" value="TreeGrafter"/>
</dbReference>
<proteinExistence type="inferred from homology"/>
<gene>
    <name evidence="3" type="primary">moeB</name>
    <name evidence="3" type="ORF">J0A66_13760</name>
</gene>
<dbReference type="FunFam" id="3.40.50.720:FF:000080">
    <property type="entry name" value="Thiazole biosynthesis adenylyltransferase ThiF"/>
    <property type="match status" value="1"/>
</dbReference>
<keyword evidence="3" id="KW-0808">Transferase</keyword>
<dbReference type="GO" id="GO:0016779">
    <property type="term" value="F:nucleotidyltransferase activity"/>
    <property type="evidence" value="ECO:0007669"/>
    <property type="project" value="UniProtKB-KW"/>
</dbReference>
<keyword evidence="3" id="KW-0548">Nucleotidyltransferase</keyword>
<feature type="domain" description="THIF-type NAD/FAD binding fold" evidence="2">
    <location>
        <begin position="10"/>
        <end position="244"/>
    </location>
</feature>
<dbReference type="InterPro" id="IPR000594">
    <property type="entry name" value="ThiF_NAD_FAD-bd"/>
</dbReference>
<accession>A0A939DPA8</accession>
<dbReference type="NCBIfam" id="NF004281">
    <property type="entry name" value="PRK05690.1"/>
    <property type="match status" value="1"/>
</dbReference>
<keyword evidence="4" id="KW-1185">Reference proteome</keyword>
<dbReference type="PANTHER" id="PTHR10953:SF240">
    <property type="entry name" value="SULFUR CARRIER PROTEIN THIS ADENYLYLTRANSFERASE"/>
    <property type="match status" value="1"/>
</dbReference>
<dbReference type="SUPFAM" id="SSF69572">
    <property type="entry name" value="Activating enzymes of the ubiquitin-like proteins"/>
    <property type="match status" value="1"/>
</dbReference>
<dbReference type="Pfam" id="PF00899">
    <property type="entry name" value="ThiF"/>
    <property type="match status" value="1"/>
</dbReference>
<name>A0A939DPA8_9ALTE</name>
<evidence type="ECO:0000313" key="3">
    <source>
        <dbReference type="EMBL" id="MBN7826297.1"/>
    </source>
</evidence>
<comment type="caution">
    <text evidence="3">The sequence shown here is derived from an EMBL/GenBank/DDBJ whole genome shotgun (WGS) entry which is preliminary data.</text>
</comment>
<dbReference type="Proteomes" id="UP000664654">
    <property type="component" value="Unassembled WGS sequence"/>
</dbReference>
<dbReference type="RefSeq" id="WP_206574410.1">
    <property type="nucleotide sequence ID" value="NZ_JAFKCV010000007.1"/>
</dbReference>
<dbReference type="GO" id="GO:0008641">
    <property type="term" value="F:ubiquitin-like modifier activating enzyme activity"/>
    <property type="evidence" value="ECO:0007669"/>
    <property type="project" value="InterPro"/>
</dbReference>
<dbReference type="InterPro" id="IPR045886">
    <property type="entry name" value="ThiF/MoeB/HesA"/>
</dbReference>
<dbReference type="CDD" id="cd00757">
    <property type="entry name" value="ThiF_MoeB_HesA_family"/>
    <property type="match status" value="1"/>
</dbReference>
<organism evidence="3 4">
    <name type="scientific">Bowmanella dokdonensis</name>
    <dbReference type="NCBI Taxonomy" id="751969"/>
    <lineage>
        <taxon>Bacteria</taxon>
        <taxon>Pseudomonadati</taxon>
        <taxon>Pseudomonadota</taxon>
        <taxon>Gammaproteobacteria</taxon>
        <taxon>Alteromonadales</taxon>
        <taxon>Alteromonadaceae</taxon>
        <taxon>Bowmanella</taxon>
    </lineage>
</organism>
<evidence type="ECO:0000256" key="1">
    <source>
        <dbReference type="ARBA" id="ARBA00009919"/>
    </source>
</evidence>
<dbReference type="AlphaFoldDB" id="A0A939DPA8"/>
<evidence type="ECO:0000313" key="4">
    <source>
        <dbReference type="Proteomes" id="UP000664654"/>
    </source>
</evidence>